<protein>
    <recommendedName>
        <fullName evidence="3">BPM/SPOP BACK domain-containing protein</fullName>
    </recommendedName>
</protein>
<feature type="compositionally biased region" description="Basic and acidic residues" evidence="2">
    <location>
        <begin position="17"/>
        <end position="30"/>
    </location>
</feature>
<evidence type="ECO:0000313" key="4">
    <source>
        <dbReference type="EMBL" id="RLN00245.1"/>
    </source>
</evidence>
<comment type="similarity">
    <text evidence="1">Belongs to the Tdpoz family.</text>
</comment>
<dbReference type="InterPro" id="IPR045005">
    <property type="entry name" value="BPM1-6"/>
</dbReference>
<dbReference type="Pfam" id="PF24570">
    <property type="entry name" value="BACK_BPM_SPOP"/>
    <property type="match status" value="1"/>
</dbReference>
<dbReference type="GO" id="GO:0016567">
    <property type="term" value="P:protein ubiquitination"/>
    <property type="evidence" value="ECO:0007669"/>
    <property type="project" value="InterPro"/>
</dbReference>
<comment type="caution">
    <text evidence="4">The sequence shown here is derived from an EMBL/GenBank/DDBJ whole genome shotgun (WGS) entry which is preliminary data.</text>
</comment>
<dbReference type="STRING" id="4540.A0A3L6RE99"/>
<dbReference type="AlphaFoldDB" id="A0A3L6RE99"/>
<reference evidence="5" key="1">
    <citation type="journal article" date="2019" name="Nat. Commun.">
        <title>The genome of broomcorn millet.</title>
        <authorList>
            <person name="Zou C."/>
            <person name="Miki D."/>
            <person name="Li D."/>
            <person name="Tang Q."/>
            <person name="Xiao L."/>
            <person name="Rajput S."/>
            <person name="Deng P."/>
            <person name="Jia W."/>
            <person name="Huang R."/>
            <person name="Zhang M."/>
            <person name="Sun Y."/>
            <person name="Hu J."/>
            <person name="Fu X."/>
            <person name="Schnable P.S."/>
            <person name="Li F."/>
            <person name="Zhang H."/>
            <person name="Feng B."/>
            <person name="Zhu X."/>
            <person name="Liu R."/>
            <person name="Schnable J.C."/>
            <person name="Zhu J.-K."/>
            <person name="Zhang H."/>
        </authorList>
    </citation>
    <scope>NUCLEOTIDE SEQUENCE [LARGE SCALE GENOMIC DNA]</scope>
</reference>
<dbReference type="PANTHER" id="PTHR26379:SF355">
    <property type="entry name" value="BTB DOMAIN-CONTAINING PROTEIN"/>
    <property type="match status" value="1"/>
</dbReference>
<dbReference type="OrthoDB" id="690245at2759"/>
<name>A0A3L6RE99_PANMI</name>
<dbReference type="Gene3D" id="6.10.250.3030">
    <property type="match status" value="1"/>
</dbReference>
<feature type="region of interest" description="Disordered" evidence="2">
    <location>
        <begin position="1"/>
        <end position="35"/>
    </location>
</feature>
<evidence type="ECO:0000256" key="1">
    <source>
        <dbReference type="ARBA" id="ARBA00010846"/>
    </source>
</evidence>
<sequence>MQGVQGDAPLHVHRRAAREDDHGRHGDGPRPARGQLMCEETLSKRIDVSTVAGTLAVAEQHGCRDLKAACMEFLARPGNLKAAMEIEGYGKVKAIINPVVMMEVVMK</sequence>
<organism evidence="4 5">
    <name type="scientific">Panicum miliaceum</name>
    <name type="common">Proso millet</name>
    <name type="synonym">Broomcorn millet</name>
    <dbReference type="NCBI Taxonomy" id="4540"/>
    <lineage>
        <taxon>Eukaryota</taxon>
        <taxon>Viridiplantae</taxon>
        <taxon>Streptophyta</taxon>
        <taxon>Embryophyta</taxon>
        <taxon>Tracheophyta</taxon>
        <taxon>Spermatophyta</taxon>
        <taxon>Magnoliopsida</taxon>
        <taxon>Liliopsida</taxon>
        <taxon>Poales</taxon>
        <taxon>Poaceae</taxon>
        <taxon>PACMAD clade</taxon>
        <taxon>Panicoideae</taxon>
        <taxon>Panicodae</taxon>
        <taxon>Paniceae</taxon>
        <taxon>Panicinae</taxon>
        <taxon>Panicum</taxon>
        <taxon>Panicum sect. Panicum</taxon>
    </lineage>
</organism>
<evidence type="ECO:0000256" key="2">
    <source>
        <dbReference type="SAM" id="MobiDB-lite"/>
    </source>
</evidence>
<keyword evidence="5" id="KW-1185">Reference proteome</keyword>
<dbReference type="PANTHER" id="PTHR26379">
    <property type="entry name" value="BTB/POZ AND MATH DOMAIN-CONTAINING PROTEIN 1"/>
    <property type="match status" value="1"/>
</dbReference>
<dbReference type="EMBL" id="PQIB02000009">
    <property type="protein sequence ID" value="RLN00245.1"/>
    <property type="molecule type" value="Genomic_DNA"/>
</dbReference>
<dbReference type="InterPro" id="IPR056423">
    <property type="entry name" value="BACK_BPM_SPOP"/>
</dbReference>
<feature type="domain" description="BPM/SPOP BACK" evidence="3">
    <location>
        <begin position="50"/>
        <end position="104"/>
    </location>
</feature>
<accession>A0A3L6RE99</accession>
<evidence type="ECO:0000259" key="3">
    <source>
        <dbReference type="Pfam" id="PF24570"/>
    </source>
</evidence>
<evidence type="ECO:0000313" key="5">
    <source>
        <dbReference type="Proteomes" id="UP000275267"/>
    </source>
</evidence>
<gene>
    <name evidence="4" type="ORF">C2845_PM06G30960</name>
</gene>
<proteinExistence type="inferred from homology"/>
<dbReference type="Proteomes" id="UP000275267">
    <property type="component" value="Unassembled WGS sequence"/>
</dbReference>